<evidence type="ECO:0000256" key="1">
    <source>
        <dbReference type="ARBA" id="ARBA00004141"/>
    </source>
</evidence>
<dbReference type="InterPro" id="IPR004680">
    <property type="entry name" value="Cit_transptr-like_dom"/>
</dbReference>
<protein>
    <submittedName>
        <fullName evidence="8">Transporter</fullName>
    </submittedName>
</protein>
<dbReference type="EMBL" id="BSSU01000013">
    <property type="protein sequence ID" value="GLX83180.1"/>
    <property type="molecule type" value="Genomic_DNA"/>
</dbReference>
<comment type="caution">
    <text evidence="8">The sequence shown here is derived from an EMBL/GenBank/DDBJ whole genome shotgun (WGS) entry which is preliminary data.</text>
</comment>
<dbReference type="PROSITE" id="PS01271">
    <property type="entry name" value="NA_SULFATE"/>
    <property type="match status" value="1"/>
</dbReference>
<feature type="transmembrane region" description="Helical" evidence="6">
    <location>
        <begin position="279"/>
        <end position="300"/>
    </location>
</feature>
<feature type="transmembrane region" description="Helical" evidence="6">
    <location>
        <begin position="440"/>
        <end position="459"/>
    </location>
</feature>
<evidence type="ECO:0000259" key="7">
    <source>
        <dbReference type="Pfam" id="PF03600"/>
    </source>
</evidence>
<evidence type="ECO:0000256" key="5">
    <source>
        <dbReference type="ARBA" id="ARBA00023136"/>
    </source>
</evidence>
<comment type="subcellular location">
    <subcellularLocation>
        <location evidence="1">Membrane</location>
        <topology evidence="1">Multi-pass membrane protein</topology>
    </subcellularLocation>
</comment>
<reference evidence="8 9" key="1">
    <citation type="submission" date="2023-03" db="EMBL/GenBank/DDBJ databases">
        <title>Draft genome sequence of Thalassotalea eurytherma JCM 18482T.</title>
        <authorList>
            <person name="Sawabe T."/>
        </authorList>
    </citation>
    <scope>NUCLEOTIDE SEQUENCE [LARGE SCALE GENOMIC DNA]</scope>
    <source>
        <strain evidence="8 9">JCM 18482</strain>
    </source>
</reference>
<dbReference type="PANTHER" id="PTHR10283">
    <property type="entry name" value="SOLUTE CARRIER FAMILY 13 MEMBER"/>
    <property type="match status" value="1"/>
</dbReference>
<accession>A0ABQ6H7J0</accession>
<evidence type="ECO:0000313" key="8">
    <source>
        <dbReference type="EMBL" id="GLX83180.1"/>
    </source>
</evidence>
<keyword evidence="5 6" id="KW-0472">Membrane</keyword>
<evidence type="ECO:0000256" key="3">
    <source>
        <dbReference type="ARBA" id="ARBA00022692"/>
    </source>
</evidence>
<feature type="transmembrane region" description="Helical" evidence="6">
    <location>
        <begin position="108"/>
        <end position="131"/>
    </location>
</feature>
<gene>
    <name evidence="8" type="ORF">theurythT_26320</name>
</gene>
<proteinExistence type="predicted"/>
<keyword evidence="9" id="KW-1185">Reference proteome</keyword>
<name>A0ABQ6H7J0_9GAMM</name>
<feature type="transmembrane region" description="Helical" evidence="6">
    <location>
        <begin position="42"/>
        <end position="65"/>
    </location>
</feature>
<evidence type="ECO:0000256" key="6">
    <source>
        <dbReference type="SAM" id="Phobius"/>
    </source>
</evidence>
<feature type="transmembrane region" description="Helical" evidence="6">
    <location>
        <begin position="377"/>
        <end position="396"/>
    </location>
</feature>
<dbReference type="Proteomes" id="UP001157133">
    <property type="component" value="Unassembled WGS sequence"/>
</dbReference>
<feature type="transmembrane region" description="Helical" evidence="6">
    <location>
        <begin position="321"/>
        <end position="341"/>
    </location>
</feature>
<feature type="transmembrane region" description="Helical" evidence="6">
    <location>
        <begin position="12"/>
        <end position="30"/>
    </location>
</feature>
<feature type="transmembrane region" description="Helical" evidence="6">
    <location>
        <begin position="168"/>
        <end position="187"/>
    </location>
</feature>
<feature type="domain" description="Citrate transporter-like" evidence="7">
    <location>
        <begin position="45"/>
        <end position="402"/>
    </location>
</feature>
<dbReference type="InterPro" id="IPR031312">
    <property type="entry name" value="Na/sul_symport_CS"/>
</dbReference>
<dbReference type="InterPro" id="IPR001898">
    <property type="entry name" value="SLC13A/DASS"/>
</dbReference>
<keyword evidence="3 6" id="KW-0812">Transmembrane</keyword>
<feature type="transmembrane region" description="Helical" evidence="6">
    <location>
        <begin position="207"/>
        <end position="229"/>
    </location>
</feature>
<evidence type="ECO:0000256" key="4">
    <source>
        <dbReference type="ARBA" id="ARBA00022989"/>
    </source>
</evidence>
<dbReference type="NCBIfam" id="TIGR00785">
    <property type="entry name" value="dass"/>
    <property type="match status" value="1"/>
</dbReference>
<dbReference type="RefSeq" id="WP_284208585.1">
    <property type="nucleotide sequence ID" value="NZ_BSSU01000013.1"/>
</dbReference>
<feature type="transmembrane region" description="Helical" evidence="6">
    <location>
        <begin position="347"/>
        <end position="370"/>
    </location>
</feature>
<sequence>MNWLKSNNFYIVFAPCAAICFYFLLSFSGLESKPSIAASITLLTVILWVSEAIPIPATSLIPFALLPLFGIVDHRTVASSLGSHVILLLMGAFMLSKALEKSNVHERLAIYMINLVGLSSGKRLVFAFMLASAILSMWISNTATALIMLPIALAILKNVEDHRLSIALVLGIAYAASLGGVATPIGTPPNVIFMALYQETTGQELSFLAWMKVGVPVVIISLPLMAWWLTRNVKSKLSLSLPELKPWTIAERRVLWVFGLTALAWITRQEPFGGWTALFGLKGIGDSTVALTAVVIMFIVPDGKKSRLLDWQTAQSIPWGMLLLFAGGIAIAKGFVASGLSDLLGQWLTSFANINVFLLIIIVCLVITYLTEITSNTATATLLLPILGVTAVSLGLDPLLLMVPATICASCAFMLPVATAPNAIVYGTGKVQIKEMVHEGFVLSLITVCVVSSVSYMMLS</sequence>
<dbReference type="Pfam" id="PF03600">
    <property type="entry name" value="CitMHS"/>
    <property type="match status" value="1"/>
</dbReference>
<feature type="transmembrane region" description="Helical" evidence="6">
    <location>
        <begin position="137"/>
        <end position="156"/>
    </location>
</feature>
<evidence type="ECO:0000313" key="9">
    <source>
        <dbReference type="Proteomes" id="UP001157133"/>
    </source>
</evidence>
<dbReference type="PANTHER" id="PTHR10283:SF82">
    <property type="entry name" value="SOLUTE CARRIER FAMILY 13 MEMBER 2"/>
    <property type="match status" value="1"/>
</dbReference>
<keyword evidence="4 6" id="KW-1133">Transmembrane helix</keyword>
<feature type="transmembrane region" description="Helical" evidence="6">
    <location>
        <begin position="77"/>
        <end position="96"/>
    </location>
</feature>
<organism evidence="8 9">
    <name type="scientific">Thalassotalea eurytherma</name>
    <dbReference type="NCBI Taxonomy" id="1144278"/>
    <lineage>
        <taxon>Bacteria</taxon>
        <taxon>Pseudomonadati</taxon>
        <taxon>Pseudomonadota</taxon>
        <taxon>Gammaproteobacteria</taxon>
        <taxon>Alteromonadales</taxon>
        <taxon>Colwelliaceae</taxon>
        <taxon>Thalassotalea</taxon>
    </lineage>
</organism>
<keyword evidence="2" id="KW-0813">Transport</keyword>
<dbReference type="CDD" id="cd01115">
    <property type="entry name" value="SLC13_permease"/>
    <property type="match status" value="1"/>
</dbReference>
<evidence type="ECO:0000256" key="2">
    <source>
        <dbReference type="ARBA" id="ARBA00022448"/>
    </source>
</evidence>